<dbReference type="GO" id="GO:0009236">
    <property type="term" value="P:cobalamin biosynthetic process"/>
    <property type="evidence" value="ECO:0007669"/>
    <property type="project" value="UniProtKB-UniPathway"/>
</dbReference>
<dbReference type="CDD" id="cd00609">
    <property type="entry name" value="AAT_like"/>
    <property type="match status" value="1"/>
</dbReference>
<evidence type="ECO:0000256" key="5">
    <source>
        <dbReference type="ARBA" id="ARBA00022573"/>
    </source>
</evidence>
<comment type="function">
    <text evidence="2">Decarboxylates L-threonine-O-3-phosphate to yield (R)-1-amino-2-propanol O-2-phosphate, the precursor for the linkage between the nucleotide loop and the corrin ring in cobalamin.</text>
</comment>
<dbReference type="KEGG" id="cpb:Cphamn1_1515"/>
<dbReference type="GO" id="GO:0030170">
    <property type="term" value="F:pyridoxal phosphate binding"/>
    <property type="evidence" value="ECO:0007669"/>
    <property type="project" value="InterPro"/>
</dbReference>
<dbReference type="SUPFAM" id="SSF53383">
    <property type="entry name" value="PLP-dependent transferases"/>
    <property type="match status" value="1"/>
</dbReference>
<dbReference type="PROSITE" id="PS00105">
    <property type="entry name" value="AA_TRANSFER_CLASS_1"/>
    <property type="match status" value="1"/>
</dbReference>
<dbReference type="InterPro" id="IPR005860">
    <property type="entry name" value="CobD"/>
</dbReference>
<comment type="cofactor">
    <cofactor evidence="1">
        <name>pyridoxal 5'-phosphate</name>
        <dbReference type="ChEBI" id="CHEBI:597326"/>
    </cofactor>
</comment>
<evidence type="ECO:0000256" key="6">
    <source>
        <dbReference type="ARBA" id="ARBA00022898"/>
    </source>
</evidence>
<dbReference type="AlphaFoldDB" id="B3EJS2"/>
<keyword evidence="7" id="KW-0456">Lyase</keyword>
<dbReference type="eggNOG" id="COG0079">
    <property type="taxonomic scope" value="Bacteria"/>
</dbReference>
<sequence>MNLYSYKHGGAPTRRASSGQEALIDFSVNISPISPPLPEVSLDSFALHRYPSIDGSGVRDFFCRRFDVAHDCVLPLNGAIEGIYLIPAALGLDSALVPAPSFYDYERACSTAGAKVRYLMLKDQEKFVFPGIEEISEKMKDVDAMFAANPNNPTGSRFPKEVVLALASRFPDKWFIIDEAFIQFVDDFPGASLMNDLRAFKNIIVVSSLTKFYALPGLRLGAAIAHPDTIARLLCFKTPWSVNAVADAVALELLNAGDFEKEVRRLITHERAKIFKRMKQIPSVSIRGYAANFFLARWKCDSSLDELLTYLMENNIFVRDCRNFPGLEDKYFRFAIRKPEENEYLLKHLQRFAALKETLAP</sequence>
<evidence type="ECO:0000256" key="9">
    <source>
        <dbReference type="ARBA" id="ARBA00048531"/>
    </source>
</evidence>
<evidence type="ECO:0000256" key="1">
    <source>
        <dbReference type="ARBA" id="ARBA00001933"/>
    </source>
</evidence>
<keyword evidence="5" id="KW-0169">Cobalamin biosynthesis</keyword>
<evidence type="ECO:0000256" key="2">
    <source>
        <dbReference type="ARBA" id="ARBA00003444"/>
    </source>
</evidence>
<protein>
    <recommendedName>
        <fullName evidence="4">threonine-phosphate decarboxylase</fullName>
        <ecNumber evidence="4">4.1.1.81</ecNumber>
    </recommendedName>
    <alternativeName>
        <fullName evidence="8">L-threonine-O-3-phosphate decarboxylase</fullName>
    </alternativeName>
</protein>
<dbReference type="HOGENOM" id="CLU_017584_3_2_10"/>
<dbReference type="InterPro" id="IPR015422">
    <property type="entry name" value="PyrdxlP-dep_Trfase_small"/>
</dbReference>
<keyword evidence="6" id="KW-0663">Pyridoxal phosphate</keyword>
<dbReference type="GO" id="GO:0048472">
    <property type="term" value="F:threonine-phosphate decarboxylase activity"/>
    <property type="evidence" value="ECO:0007669"/>
    <property type="project" value="UniProtKB-EC"/>
</dbReference>
<comment type="pathway">
    <text evidence="3">Cofactor biosynthesis; adenosylcobalamin biosynthesis.</text>
</comment>
<dbReference type="EMBL" id="CP001101">
    <property type="protein sequence ID" value="ACE04441.1"/>
    <property type="molecule type" value="Genomic_DNA"/>
</dbReference>
<dbReference type="PANTHER" id="PTHR42885:SF1">
    <property type="entry name" value="THREONINE-PHOSPHATE DECARBOXYLASE"/>
    <property type="match status" value="1"/>
</dbReference>
<dbReference type="InterPro" id="IPR004838">
    <property type="entry name" value="NHTrfase_class1_PyrdxlP-BS"/>
</dbReference>
<organism evidence="11">
    <name type="scientific">Chlorobium phaeobacteroides (strain BS1)</name>
    <dbReference type="NCBI Taxonomy" id="331678"/>
    <lineage>
        <taxon>Bacteria</taxon>
        <taxon>Pseudomonadati</taxon>
        <taxon>Chlorobiota</taxon>
        <taxon>Chlorobiia</taxon>
        <taxon>Chlorobiales</taxon>
        <taxon>Chlorobiaceae</taxon>
        <taxon>Chlorobium/Pelodictyon group</taxon>
        <taxon>Chlorobium</taxon>
    </lineage>
</organism>
<dbReference type="Gene3D" id="3.40.640.10">
    <property type="entry name" value="Type I PLP-dependent aspartate aminotransferase-like (Major domain)"/>
    <property type="match status" value="1"/>
</dbReference>
<accession>B3EJS2</accession>
<evidence type="ECO:0000256" key="7">
    <source>
        <dbReference type="ARBA" id="ARBA00023239"/>
    </source>
</evidence>
<evidence type="ECO:0000259" key="10">
    <source>
        <dbReference type="Pfam" id="PF00155"/>
    </source>
</evidence>
<dbReference type="EC" id="4.1.1.81" evidence="4"/>
<evidence type="ECO:0000256" key="8">
    <source>
        <dbReference type="ARBA" id="ARBA00029996"/>
    </source>
</evidence>
<evidence type="ECO:0000256" key="3">
    <source>
        <dbReference type="ARBA" id="ARBA00004953"/>
    </source>
</evidence>
<dbReference type="InterPro" id="IPR004839">
    <property type="entry name" value="Aminotransferase_I/II_large"/>
</dbReference>
<dbReference type="PANTHER" id="PTHR42885">
    <property type="entry name" value="HISTIDINOL-PHOSPHATE AMINOTRANSFERASE-RELATED"/>
    <property type="match status" value="1"/>
</dbReference>
<reference evidence="11" key="1">
    <citation type="submission" date="2008-06" db="EMBL/GenBank/DDBJ databases">
        <title>Complete sequence of Chlorobium phaeobacteroides BS1.</title>
        <authorList>
            <consortium name="US DOE Joint Genome Institute"/>
            <person name="Lucas S."/>
            <person name="Copeland A."/>
            <person name="Lapidus A."/>
            <person name="Glavina del Rio T."/>
            <person name="Dalin E."/>
            <person name="Tice H."/>
            <person name="Bruce D."/>
            <person name="Goodwin L."/>
            <person name="Pitluck S."/>
            <person name="Schmutz J."/>
            <person name="Larimer F."/>
            <person name="Land M."/>
            <person name="Hauser L."/>
            <person name="Kyrpides N."/>
            <person name="Ovchinnikova G."/>
            <person name="Li T."/>
            <person name="Liu Z."/>
            <person name="Zhao F."/>
            <person name="Overmann J."/>
            <person name="Bryant D.A."/>
            <person name="Richardson P."/>
        </authorList>
    </citation>
    <scope>NUCLEOTIDE SEQUENCE [LARGE SCALE GENOMIC DNA]</scope>
    <source>
        <strain evidence="11">BS1</strain>
    </source>
</reference>
<proteinExistence type="predicted"/>
<evidence type="ECO:0000256" key="4">
    <source>
        <dbReference type="ARBA" id="ARBA00012285"/>
    </source>
</evidence>
<name>B3EJS2_CHLPB</name>
<comment type="catalytic activity">
    <reaction evidence="9">
        <text>O-phospho-L-threonine + H(+) = (R)-1-aminopropan-2-yl phosphate + CO2</text>
        <dbReference type="Rhea" id="RHEA:11492"/>
        <dbReference type="ChEBI" id="CHEBI:15378"/>
        <dbReference type="ChEBI" id="CHEBI:16526"/>
        <dbReference type="ChEBI" id="CHEBI:58563"/>
        <dbReference type="ChEBI" id="CHEBI:58675"/>
        <dbReference type="EC" id="4.1.1.81"/>
    </reaction>
</comment>
<dbReference type="STRING" id="331678.Cphamn1_1515"/>
<gene>
    <name evidence="11" type="ordered locus">Cphamn1_1515</name>
</gene>
<evidence type="ECO:0000313" key="11">
    <source>
        <dbReference type="EMBL" id="ACE04441.1"/>
    </source>
</evidence>
<dbReference type="Gene3D" id="3.90.1150.10">
    <property type="entry name" value="Aspartate Aminotransferase, domain 1"/>
    <property type="match status" value="1"/>
</dbReference>
<feature type="domain" description="Aminotransferase class I/classII large" evidence="10">
    <location>
        <begin position="70"/>
        <end position="349"/>
    </location>
</feature>
<dbReference type="InterPro" id="IPR015424">
    <property type="entry name" value="PyrdxlP-dep_Trfase"/>
</dbReference>
<dbReference type="InterPro" id="IPR015421">
    <property type="entry name" value="PyrdxlP-dep_Trfase_major"/>
</dbReference>
<dbReference type="NCBIfam" id="TIGR01140">
    <property type="entry name" value="L_thr_O3P_dcar"/>
    <property type="match status" value="1"/>
</dbReference>
<dbReference type="UniPathway" id="UPA00148"/>
<dbReference type="Pfam" id="PF00155">
    <property type="entry name" value="Aminotran_1_2"/>
    <property type="match status" value="1"/>
</dbReference>